<feature type="compositionally biased region" description="Basic and acidic residues" evidence="1">
    <location>
        <begin position="2838"/>
        <end position="2860"/>
    </location>
</feature>
<gene>
    <name evidence="2" type="ORF">KC01_LOCUS1837</name>
</gene>
<dbReference type="GO" id="GO:0035869">
    <property type="term" value="C:ciliary transition zone"/>
    <property type="evidence" value="ECO:0007669"/>
    <property type="project" value="TreeGrafter"/>
</dbReference>
<feature type="region of interest" description="Disordered" evidence="1">
    <location>
        <begin position="2332"/>
        <end position="2375"/>
    </location>
</feature>
<feature type="compositionally biased region" description="Polar residues" evidence="1">
    <location>
        <begin position="2332"/>
        <end position="2341"/>
    </location>
</feature>
<dbReference type="Pfam" id="PF15392">
    <property type="entry name" value="Joubert"/>
    <property type="match status" value="1"/>
</dbReference>
<name>A0AAV2IZB4_KNICA</name>
<feature type="compositionally biased region" description="Basic and acidic residues" evidence="1">
    <location>
        <begin position="2277"/>
        <end position="2291"/>
    </location>
</feature>
<organism evidence="2 3">
    <name type="scientific">Knipowitschia caucasica</name>
    <name type="common">Caucasian dwarf goby</name>
    <name type="synonym">Pomatoschistus caucasicus</name>
    <dbReference type="NCBI Taxonomy" id="637954"/>
    <lineage>
        <taxon>Eukaryota</taxon>
        <taxon>Metazoa</taxon>
        <taxon>Chordata</taxon>
        <taxon>Craniata</taxon>
        <taxon>Vertebrata</taxon>
        <taxon>Euteleostomi</taxon>
        <taxon>Actinopterygii</taxon>
        <taxon>Neopterygii</taxon>
        <taxon>Teleostei</taxon>
        <taxon>Neoteleostei</taxon>
        <taxon>Acanthomorphata</taxon>
        <taxon>Gobiaria</taxon>
        <taxon>Gobiiformes</taxon>
        <taxon>Gobioidei</taxon>
        <taxon>Gobiidae</taxon>
        <taxon>Gobiinae</taxon>
        <taxon>Knipowitschia</taxon>
    </lineage>
</organism>
<feature type="region of interest" description="Disordered" evidence="1">
    <location>
        <begin position="1485"/>
        <end position="1576"/>
    </location>
</feature>
<dbReference type="SUPFAM" id="SSF82171">
    <property type="entry name" value="DPP6 N-terminal domain-like"/>
    <property type="match status" value="1"/>
</dbReference>
<evidence type="ECO:0000313" key="2">
    <source>
        <dbReference type="EMBL" id="CAL1569393.1"/>
    </source>
</evidence>
<evidence type="ECO:0000256" key="1">
    <source>
        <dbReference type="SAM" id="MobiDB-lite"/>
    </source>
</evidence>
<feature type="compositionally biased region" description="Polar residues" evidence="1">
    <location>
        <begin position="1722"/>
        <end position="1731"/>
    </location>
</feature>
<keyword evidence="3" id="KW-1185">Reference proteome</keyword>
<dbReference type="EMBL" id="OZ035823">
    <property type="protein sequence ID" value="CAL1569393.1"/>
    <property type="molecule type" value="Genomic_DNA"/>
</dbReference>
<dbReference type="Proteomes" id="UP001497482">
    <property type="component" value="Chromosome 1"/>
</dbReference>
<feature type="region of interest" description="Disordered" evidence="1">
    <location>
        <begin position="2561"/>
        <end position="2603"/>
    </location>
</feature>
<feature type="compositionally biased region" description="Basic and acidic residues" evidence="1">
    <location>
        <begin position="2231"/>
        <end position="2246"/>
    </location>
</feature>
<dbReference type="GO" id="GO:0060271">
    <property type="term" value="P:cilium assembly"/>
    <property type="evidence" value="ECO:0007669"/>
    <property type="project" value="TreeGrafter"/>
</dbReference>
<feature type="compositionally biased region" description="Pro residues" evidence="1">
    <location>
        <begin position="2143"/>
        <end position="2162"/>
    </location>
</feature>
<proteinExistence type="predicted"/>
<dbReference type="PANTHER" id="PTHR14492">
    <property type="entry name" value="JBTS17"/>
    <property type="match status" value="1"/>
</dbReference>
<dbReference type="PANTHER" id="PTHR14492:SF4">
    <property type="entry name" value="CILIOGENESIS AND PLANAR POLARITY EFFECTOR 1"/>
    <property type="match status" value="1"/>
</dbReference>
<protein>
    <submittedName>
        <fullName evidence="2">Uncharacterized protein</fullName>
    </submittedName>
</protein>
<feature type="region of interest" description="Disordered" evidence="1">
    <location>
        <begin position="1969"/>
        <end position="2088"/>
    </location>
</feature>
<feature type="region of interest" description="Disordered" evidence="1">
    <location>
        <begin position="1712"/>
        <end position="1731"/>
    </location>
</feature>
<feature type="compositionally biased region" description="Basic residues" evidence="1">
    <location>
        <begin position="1539"/>
        <end position="1564"/>
    </location>
</feature>
<accession>A0AAV2IZB4</accession>
<feature type="region of interest" description="Disordered" evidence="1">
    <location>
        <begin position="2136"/>
        <end position="2162"/>
    </location>
</feature>
<feature type="compositionally biased region" description="Acidic residues" evidence="1">
    <location>
        <begin position="2867"/>
        <end position="2878"/>
    </location>
</feature>
<feature type="compositionally biased region" description="Low complexity" evidence="1">
    <location>
        <begin position="2004"/>
        <end position="2013"/>
    </location>
</feature>
<reference evidence="2 3" key="1">
    <citation type="submission" date="2024-04" db="EMBL/GenBank/DDBJ databases">
        <authorList>
            <person name="Waldvogel A.-M."/>
            <person name="Schoenle A."/>
        </authorList>
    </citation>
    <scope>NUCLEOTIDE SEQUENCE [LARGE SCALE GENOMIC DNA]</scope>
</reference>
<evidence type="ECO:0000313" key="3">
    <source>
        <dbReference type="Proteomes" id="UP001497482"/>
    </source>
</evidence>
<sequence>MGLGFVLYMFVSRDRAVVWGGGRGCSSGAVWEPSQLVCHRRVIKKCWKMEIKLEVVLSSNIKRRKPWPRFCWLGQEKESVFLLDDHRISEINLSSGRTKKRTPKLQPLLNSAVTMASSSNGVWLAGLLKPGIIFLWNRDKDVLKTTAAVSEVADFISSIQGSASKLSLQVSGDAKRVLLVAVTGQVFLWQCTDAKDLMWLRDGTVRGDWTHIHSSDDTQLPTSHDKEASAHTLFVQTEVTGDICLSTFMFTSGKNLVISFLKITWGENQEKSGSVSFSVTWVSRTFSMADLRPPCRPVKSRGALVSALSPDGQLLAVVLNQRQPQATQVLFVSTINFVSIPSRLGGCGCKKKEIPSKYIRSYWVGSVSWSQSGLFLACVLKRGSLLMLARVGGLLTLSTSGCNVDFGPAHFLPLHPLVTYRPPSTSAKGEASLSSSSLSRRDVMRQRYSVTWHPRLFYFIVSDGYMATVVRVVDKVSPTQLLITLLKETTVDLDRASQLLDDAQSVYEEWTDCDITTVLNRGKCVAKTVAKKHVKVWLDSVSSLNMEQNLLELNPIDRPTSSHIPAAADRSSLPFFLQDHGTMGNPRDLLSFFEEDSDVEGVPLGSHAEKGGRLEFASMFDTLHALTTQYEQCLESDSERGSRVGIKWTGCDFEKTQSRLLSVWAFAASVGHKPSLLKHAVKCTLRFTALLQLRSLEHTENQHNHMLDFLKKVLHFTPWHRANSEGPQFVGIMVDLCKRLVELVLTPYSDSDSTHSFKILSHGLSTALQILDMFSQSLDKCYTLQQRSVCISVGEDPSEALQLSDLHCVSLLQPATHTHCASPAPVPSRRFHNIWRWLYTVCQKYMKDLENFKDCENWEQEKEQSVIMMCEIQTQIQSTGERLEEHDRLLDCTGENLFLSGFYSESSDVWYSQLMEMTQNGAKRSVFQEKRLCLALLYSLLSQYNLKQAQELGDHMSFLILRSTGNQEESLQCKWLPDAVSADAAYAVVQTLGRFMASYFSNQSLHILPPHNVNVLPPIHTPHASSAGRLVPLCQGKVTQAVRQQQLSQIWTVEFAQDLLLLGGLFPEAVWLASHVGDWKAAVSLSQGYLCYCNQHFDFTGLGKRELHLPKDLEPASILQAELTGLLGNGDAKEQIGTNANQSFSDPVGEEDWGVLHGSVQDILKASVMAQVDAVSSSLSFLMDKAKDLSSCLTVMVPTELYLPAPPLYCPQPSPNTQDPAGSLGHHTEVSSRHKISEVVQKLLLLLRAANCCTSAAQWYLSKLRRTRHVLFKMKKKYCCPDASQEEKSFPEGLLKFLNRSGHFKWGPTKTVDQSTIQTMNCFRELCGLCWMLHVRDQLSLSCRKYQVVRQKTRDDQEDVESRAAAADALLWARRLLPFSRFLNCEETIQDTILSLLSELPPVSLVADTLALSFPKEEESVRVSLRGKYNTILRTLTGSSVVEDGEEPGRTMMLLIQDKLRLRRKHFGRLRRHLFPLETHLWQKETEEEEQQETRGKHGTSRSKDLSPSTMSNCGLVPVLSDADSPGPPVSPRLQTKTSRTKKTSKKRDRDRRNVKSTIKRVKKERPSGVARSAVKPGPLPPVGSWEFELEDEEYLNFLELFLGYLLEKDSPDTNEFPLLRDFSHELREKELHSLAFDVLTTLNRRQRDGHPPERRGKNSEHCFFRAGSCFRPITQDASLNSAVCSQSLLRNSSSALAPLATAASSHKGLFSRLKRRRERSQTGSGSSPVRTTESLRFCSVVPVVELLQDLNAEFEARFPELGRLLEWMMRWADRRRPLGKSRGETNADGVVLRLKATTPAVLTSLWLMEQRYSDTRIGTDLNRTQGHRPQTQWVVAPVLQIRTGQKVEQGSSSNTGSPVRTNTTAAALHSNTRAPALHSDTTAAALHSDTTAAALHSDATAAALHSDATAAALHSDTTAAALHSDATAAALHSDATAAVLHSDTTAPHSNTTTTALRSTIETIFEDHRAHAPDPPHPDSTSRASPSLPEHVNLTPDVDDTDRFSSTSSDADTPGASFKLEDLHISPNHTTSAILKPKSPPHMVTDERVVDDGCPNLQSSSSGPDAAHLGPSPAAPSGPWGPSDAQTPQMRQRLGADLYRLVQNINYVSLMEVLGASFSNLQLVQQQNASLAQSNLNTSGLNIPPPPTAPPFPPSHSQPHPPEQVTFNSTEIQHGVHRNPPSTPSVAYSNASVVTGTREMAQLYIQAGSPTLPPPAASWMSGQTSPQLQLLKDDSQRDSVHHDSVKRQKRREKLRKEETEVTFRPNDSIIPQEATDDPQRDQLRSETEQDHPSPPGGSKQPLLSGAELLEKYSSTSAELHVFALTCRSPPQTHDAFTNTDPDPSLHEEVVSSDVGTEPQGLSEQHTAPKSPVRDQLTKTTNLDLDGRQFVSVVDLEDESRHQDLPLCPSLRSALCTDATTAELHVRATRVLQNAADSQTKDTIHARSTTPEIHSEASVSHHPLVLEVHGEDSAAESSTEITRTIRTLPLLSRSETSSQPTVWFSSQMSQLDSQLTSLQRVADSLESDLSKSRMLVNSAGNLTHVSTSEKKPSTGVKKTVRLFAPLERQTPPHGTTLPHGTKPELSPSEASRPQTAGRLQDTSELSNLSDLLGDETLEEAGLCDTAEILEQLVREGFLSPSDLDFNTTDQSRQEVEEKAQMWKRRDQPQNDRQELKGWMRRKQRERLAVYQKHRQNLREREHRPFSSNHTAKRVNKNTDVKWNRDSARVLEHYNQRTIEACSLADGLSAGASTTLGFCDTSRTFTARSSALPFDRTFRIQNTTSNKNSLENPRPVLSDQYHKRLGIDRPVTSLPRDRLSQVTRRGMVTCPKSSPTSGAGDDRRKRKSLWEREYPAETDGGREVVGGLDVEEEEEEDDEAVQWDWLDNLSETGSNISRIDWAAIEKMVAEET</sequence>
<feature type="region of interest" description="Disordered" evidence="1">
    <location>
        <begin position="2231"/>
        <end position="2302"/>
    </location>
</feature>
<feature type="region of interest" description="Disordered" evidence="1">
    <location>
        <begin position="2824"/>
        <end position="2878"/>
    </location>
</feature>
<dbReference type="InterPro" id="IPR028236">
    <property type="entry name" value="CPLANE1"/>
</dbReference>
<feature type="compositionally biased region" description="Low complexity" evidence="1">
    <location>
        <begin position="2570"/>
        <end position="2579"/>
    </location>
</feature>
<feature type="compositionally biased region" description="Low complexity" evidence="1">
    <location>
        <begin position="2066"/>
        <end position="2085"/>
    </location>
</feature>